<accession>A0ACB8CHS1</accession>
<dbReference type="EMBL" id="CM023476">
    <property type="protein sequence ID" value="KAH7942257.1"/>
    <property type="molecule type" value="Genomic_DNA"/>
</dbReference>
<dbReference type="Proteomes" id="UP000821865">
    <property type="component" value="Chromosome 7"/>
</dbReference>
<gene>
    <name evidence="1" type="ORF">HPB49_022379</name>
</gene>
<comment type="caution">
    <text evidence="1">The sequence shown here is derived from an EMBL/GenBank/DDBJ whole genome shotgun (WGS) entry which is preliminary data.</text>
</comment>
<protein>
    <submittedName>
        <fullName evidence="1">Uncharacterized protein</fullName>
    </submittedName>
</protein>
<evidence type="ECO:0000313" key="2">
    <source>
        <dbReference type="Proteomes" id="UP000821865"/>
    </source>
</evidence>
<evidence type="ECO:0000313" key="1">
    <source>
        <dbReference type="EMBL" id="KAH7942257.1"/>
    </source>
</evidence>
<reference evidence="1" key="1">
    <citation type="submission" date="2020-05" db="EMBL/GenBank/DDBJ databases">
        <title>Large-scale comparative analyses of tick genomes elucidate their genetic diversity and vector capacities.</title>
        <authorList>
            <person name="Jia N."/>
            <person name="Wang J."/>
            <person name="Shi W."/>
            <person name="Du L."/>
            <person name="Sun Y."/>
            <person name="Zhan W."/>
            <person name="Jiang J."/>
            <person name="Wang Q."/>
            <person name="Zhang B."/>
            <person name="Ji P."/>
            <person name="Sakyi L.B."/>
            <person name="Cui X."/>
            <person name="Yuan T."/>
            <person name="Jiang B."/>
            <person name="Yang W."/>
            <person name="Lam T.T.-Y."/>
            <person name="Chang Q."/>
            <person name="Ding S."/>
            <person name="Wang X."/>
            <person name="Zhu J."/>
            <person name="Ruan X."/>
            <person name="Zhao L."/>
            <person name="Wei J."/>
            <person name="Que T."/>
            <person name="Du C."/>
            <person name="Cheng J."/>
            <person name="Dai P."/>
            <person name="Han X."/>
            <person name="Huang E."/>
            <person name="Gao Y."/>
            <person name="Liu J."/>
            <person name="Shao H."/>
            <person name="Ye R."/>
            <person name="Li L."/>
            <person name="Wei W."/>
            <person name="Wang X."/>
            <person name="Wang C."/>
            <person name="Yang T."/>
            <person name="Huo Q."/>
            <person name="Li W."/>
            <person name="Guo W."/>
            <person name="Chen H."/>
            <person name="Zhou L."/>
            <person name="Ni X."/>
            <person name="Tian J."/>
            <person name="Zhou Y."/>
            <person name="Sheng Y."/>
            <person name="Liu T."/>
            <person name="Pan Y."/>
            <person name="Xia L."/>
            <person name="Li J."/>
            <person name="Zhao F."/>
            <person name="Cao W."/>
        </authorList>
    </citation>
    <scope>NUCLEOTIDE SEQUENCE</scope>
    <source>
        <strain evidence="1">Dsil-2018</strain>
    </source>
</reference>
<keyword evidence="2" id="KW-1185">Reference proteome</keyword>
<organism evidence="1 2">
    <name type="scientific">Dermacentor silvarum</name>
    <name type="common">Tick</name>
    <dbReference type="NCBI Taxonomy" id="543639"/>
    <lineage>
        <taxon>Eukaryota</taxon>
        <taxon>Metazoa</taxon>
        <taxon>Ecdysozoa</taxon>
        <taxon>Arthropoda</taxon>
        <taxon>Chelicerata</taxon>
        <taxon>Arachnida</taxon>
        <taxon>Acari</taxon>
        <taxon>Parasitiformes</taxon>
        <taxon>Ixodida</taxon>
        <taxon>Ixodoidea</taxon>
        <taxon>Ixodidae</taxon>
        <taxon>Rhipicephalinae</taxon>
        <taxon>Dermacentor</taxon>
    </lineage>
</organism>
<proteinExistence type="predicted"/>
<sequence length="172" mass="18832">MSSMENSSEPEYESPPGSDPGSDSEGYNANTTAATITVPDSAAHAMAEPDAVQLAPVGVDQRDQNEESSVSDPGPPSEVSTYIYMARNPFDCCAAYYMHMKSMPLARPEATSFDTFFDAFIEGKVIYGDFFDHVLSWYHIFVVTSPQFSCLSCVIAPQTLVSSSSYYRTKKL</sequence>
<name>A0ACB8CHS1_DERSI</name>